<evidence type="ECO:0000256" key="2">
    <source>
        <dbReference type="ARBA" id="ARBA00023315"/>
    </source>
</evidence>
<comment type="caution">
    <text evidence="4">The sequence shown here is derived from an EMBL/GenBank/DDBJ whole genome shotgun (WGS) entry which is preliminary data.</text>
</comment>
<evidence type="ECO:0000313" key="5">
    <source>
        <dbReference type="Proteomes" id="UP000051330"/>
    </source>
</evidence>
<organism evidence="4 5">
    <name type="scientific">Schleiferilactobacillus perolens DSM 12744</name>
    <dbReference type="NCBI Taxonomy" id="1423792"/>
    <lineage>
        <taxon>Bacteria</taxon>
        <taxon>Bacillati</taxon>
        <taxon>Bacillota</taxon>
        <taxon>Bacilli</taxon>
        <taxon>Lactobacillales</taxon>
        <taxon>Lactobacillaceae</taxon>
        <taxon>Schleiferilactobacillus</taxon>
    </lineage>
</organism>
<feature type="domain" description="N-acetyltransferase" evidence="3">
    <location>
        <begin position="155"/>
        <end position="296"/>
    </location>
</feature>
<keyword evidence="2" id="KW-0012">Acyltransferase</keyword>
<sequence>MAIIRVPNLSPEQRRDATELVKAVETHDHTYREPYLSNQFNYSLTMASFFLAYYDDHLIGLVSLYTDGGAGTMADVFVLVHPEHRRQGVATTMWRAAKPVLLANGYAQWEFITEKVFLNAHPDFLTRTGLSADPETEYQMATAAARFSAPLHSPGHIRQLRTEDVEALVPLYAAAFADQSPSEARTYLTRAIPDAQTLTYVYVLDRQLVGSCAVDISGTSDYFFSLFIGADYQNQGLGTDMVRQIMAVRSASAPRAFTLGVEANNPAALHVYTNAGFNTQTEVVYLVCPTKEDEDR</sequence>
<gene>
    <name evidence="4" type="ORF">FD09_GL002361</name>
</gene>
<dbReference type="SUPFAM" id="SSF55729">
    <property type="entry name" value="Acyl-CoA N-acyltransferases (Nat)"/>
    <property type="match status" value="1"/>
</dbReference>
<dbReference type="Proteomes" id="UP000051330">
    <property type="component" value="Unassembled WGS sequence"/>
</dbReference>
<proteinExistence type="predicted"/>
<dbReference type="PROSITE" id="PS51186">
    <property type="entry name" value="GNAT"/>
    <property type="match status" value="2"/>
</dbReference>
<evidence type="ECO:0000313" key="4">
    <source>
        <dbReference type="EMBL" id="KRL13525.1"/>
    </source>
</evidence>
<dbReference type="STRING" id="1423792.FD09_GL002361"/>
<evidence type="ECO:0000259" key="3">
    <source>
        <dbReference type="PROSITE" id="PS51186"/>
    </source>
</evidence>
<dbReference type="InterPro" id="IPR016181">
    <property type="entry name" value="Acyl_CoA_acyltransferase"/>
</dbReference>
<dbReference type="Pfam" id="PF00583">
    <property type="entry name" value="Acetyltransf_1"/>
    <property type="match status" value="2"/>
</dbReference>
<dbReference type="GO" id="GO:0016747">
    <property type="term" value="F:acyltransferase activity, transferring groups other than amino-acyl groups"/>
    <property type="evidence" value="ECO:0007669"/>
    <property type="project" value="InterPro"/>
</dbReference>
<reference evidence="4 5" key="1">
    <citation type="journal article" date="2015" name="Genome Announc.">
        <title>Expanding the biotechnology potential of lactobacilli through comparative genomics of 213 strains and associated genera.</title>
        <authorList>
            <person name="Sun Z."/>
            <person name="Harris H.M."/>
            <person name="McCann A."/>
            <person name="Guo C."/>
            <person name="Argimon S."/>
            <person name="Zhang W."/>
            <person name="Yang X."/>
            <person name="Jeffery I.B."/>
            <person name="Cooney J.C."/>
            <person name="Kagawa T.F."/>
            <person name="Liu W."/>
            <person name="Song Y."/>
            <person name="Salvetti E."/>
            <person name="Wrobel A."/>
            <person name="Rasinkangas P."/>
            <person name="Parkhill J."/>
            <person name="Rea M.C."/>
            <person name="O'Sullivan O."/>
            <person name="Ritari J."/>
            <person name="Douillard F.P."/>
            <person name="Paul Ross R."/>
            <person name="Yang R."/>
            <person name="Briner A.E."/>
            <person name="Felis G.E."/>
            <person name="de Vos W.M."/>
            <person name="Barrangou R."/>
            <person name="Klaenhammer T.R."/>
            <person name="Caufield P.W."/>
            <person name="Cui Y."/>
            <person name="Zhang H."/>
            <person name="O'Toole P.W."/>
        </authorList>
    </citation>
    <scope>NUCLEOTIDE SEQUENCE [LARGE SCALE GENOMIC DNA]</scope>
    <source>
        <strain evidence="4 5">DSM 12744</strain>
    </source>
</reference>
<evidence type="ECO:0000256" key="1">
    <source>
        <dbReference type="ARBA" id="ARBA00022679"/>
    </source>
</evidence>
<dbReference type="InterPro" id="IPR000182">
    <property type="entry name" value="GNAT_dom"/>
</dbReference>
<protein>
    <submittedName>
        <fullName evidence="4">GNAT family acetyltransferase</fullName>
    </submittedName>
</protein>
<dbReference type="PANTHER" id="PTHR43877">
    <property type="entry name" value="AMINOALKYLPHOSPHONATE N-ACETYLTRANSFERASE-RELATED-RELATED"/>
    <property type="match status" value="1"/>
</dbReference>
<dbReference type="CDD" id="cd04301">
    <property type="entry name" value="NAT_SF"/>
    <property type="match status" value="2"/>
</dbReference>
<dbReference type="RefSeq" id="WP_057819587.1">
    <property type="nucleotide sequence ID" value="NZ_AZEC01000004.1"/>
</dbReference>
<keyword evidence="5" id="KW-1185">Reference proteome</keyword>
<dbReference type="InterPro" id="IPR050832">
    <property type="entry name" value="Bact_Acetyltransf"/>
</dbReference>
<dbReference type="PATRIC" id="fig|1423792.3.peg.2400"/>
<name>A0A0R1N6Q0_9LACO</name>
<dbReference type="OrthoDB" id="7163760at2"/>
<dbReference type="Gene3D" id="3.40.630.30">
    <property type="match status" value="2"/>
</dbReference>
<accession>A0A0R1N6Q0</accession>
<dbReference type="AlphaFoldDB" id="A0A0R1N6Q0"/>
<feature type="domain" description="N-acetyltransferase" evidence="3">
    <location>
        <begin position="4"/>
        <end position="152"/>
    </location>
</feature>
<dbReference type="EMBL" id="AZEC01000004">
    <property type="protein sequence ID" value="KRL13525.1"/>
    <property type="molecule type" value="Genomic_DNA"/>
</dbReference>
<keyword evidence="1 4" id="KW-0808">Transferase</keyword>